<feature type="region of interest" description="Disordered" evidence="4">
    <location>
        <begin position="837"/>
        <end position="911"/>
    </location>
</feature>
<dbReference type="InterPro" id="IPR011044">
    <property type="entry name" value="Quino_amine_DH_bsu"/>
</dbReference>
<feature type="transmembrane region" description="Helical" evidence="5">
    <location>
        <begin position="523"/>
        <end position="546"/>
    </location>
</feature>
<sequence length="956" mass="105016">MSGLPEQPPEPEPAGSHFHAEASGAGRVYQAGRDQHFYYQDGVRRRRRTQVGEVVDHCPYPGLAAFGTEQARWFFGRDRLLAELTVRLDDRVWRGGPLMVVAPSGAGKSSLLRAGLLPALEDGALPGSRHWPRLLFTPTAQPMAALTENLAAWTGIGPEQISGAIAAGAQQYTPMLHQALRDRGVDEAIGRAHMVVIVDQFEELFTQCTNEPDRRAFVDVISHLADLGPNGEPPVALVVCGLRSDFYTPCADHPRLRVALQDGQVFVGPMPQDELREAIVYPAQDVGLDIEPGLVEVLLSDLRTAKGDGYEAGRLPLLAHALRTTWQQRNGHTLTVDGYRVTGGIQQAVAATAERIFASLDPADQQIARTLFLRLVTIGDAIEDTRRRVARADLLSAGFDTGPAAAVVDAFTRGRLLTQHQDTVEIIHEALLSAWPRLRAWIDDDRAGLLVLQRLQADAAEWDKGGRDAAYLYTGTRLETAREAYAATSWAHPAADATTRAFLAASQEGVDQARRAAVRRRRLAWTALVLVTVLALVASGFGVFAMRTADRAETQRREAISRLLTARGEMMRTADPIVAGLLAAAAWQYAPTEEARSGMLAALATPLDVVLNSPSARVSAVAVSPDGRTVATGDWNGTVRLWDITGRSRGVPLTGHNSGVFPIAFSPTGAVIASRDGDDDHDGVVLIRDAATGRPLTAPLTGHKGELSAIVFSSDGTTLTTADGNQIVQRWDTKTWRRLGPAIGPLRKGRDTWTQLSPDGSALAVQNGRSSNMSAWQIWDLATRRPYGPPIPAGEMAFSPDGRTITTSNDNLGQDGGLIQQWDITAYRKIGKPRRVGTYLDRLQPGRPDRRDRRRRRRRPLPRRPYPAADRRPPARPQHLHRRPGLLRRWSPPGDHRRGTQRPHLGHHRVGSDAWSRARRCRWVHRRRRHQRRRPCHGRADVAAFGWQLGELRPPP</sequence>
<organism evidence="7 8">
    <name type="scientific">Nonomuraea jabiensis</name>
    <dbReference type="NCBI Taxonomy" id="882448"/>
    <lineage>
        <taxon>Bacteria</taxon>
        <taxon>Bacillati</taxon>
        <taxon>Actinomycetota</taxon>
        <taxon>Actinomycetes</taxon>
        <taxon>Streptosporangiales</taxon>
        <taxon>Streptosporangiaceae</taxon>
        <taxon>Nonomuraea</taxon>
    </lineage>
</organism>
<dbReference type="SUPFAM" id="SSF52540">
    <property type="entry name" value="P-loop containing nucleoside triphosphate hydrolases"/>
    <property type="match status" value="1"/>
</dbReference>
<protein>
    <recommendedName>
        <fullName evidence="6">Novel STAND NTPase 1 domain-containing protein</fullName>
    </recommendedName>
</protein>
<dbReference type="PANTHER" id="PTHR19879">
    <property type="entry name" value="TRANSCRIPTION INITIATION FACTOR TFIID"/>
    <property type="match status" value="1"/>
</dbReference>
<feature type="compositionally biased region" description="Basic residues" evidence="4">
    <location>
        <begin position="899"/>
        <end position="909"/>
    </location>
</feature>
<dbReference type="Gene3D" id="2.130.10.10">
    <property type="entry name" value="YVTN repeat-like/Quinoprotein amine dehydrogenase"/>
    <property type="match status" value="1"/>
</dbReference>
<keyword evidence="5" id="KW-0812">Transmembrane</keyword>
<dbReference type="Pfam" id="PF00400">
    <property type="entry name" value="WD40"/>
    <property type="match status" value="2"/>
</dbReference>
<evidence type="ECO:0000313" key="8">
    <source>
        <dbReference type="Proteomes" id="UP000579153"/>
    </source>
</evidence>
<proteinExistence type="predicted"/>
<dbReference type="InterPro" id="IPR027417">
    <property type="entry name" value="P-loop_NTPase"/>
</dbReference>
<feature type="domain" description="Novel STAND NTPase 1" evidence="6">
    <location>
        <begin position="59"/>
        <end position="469"/>
    </location>
</feature>
<feature type="repeat" description="WD" evidence="3">
    <location>
        <begin position="611"/>
        <end position="644"/>
    </location>
</feature>
<keyword evidence="1 3" id="KW-0853">WD repeat</keyword>
<dbReference type="Proteomes" id="UP000579153">
    <property type="component" value="Unassembled WGS sequence"/>
</dbReference>
<dbReference type="InterPro" id="IPR019775">
    <property type="entry name" value="WD40_repeat_CS"/>
</dbReference>
<evidence type="ECO:0000256" key="2">
    <source>
        <dbReference type="ARBA" id="ARBA00022737"/>
    </source>
</evidence>
<keyword evidence="5" id="KW-1133">Transmembrane helix</keyword>
<reference evidence="7 8" key="1">
    <citation type="submission" date="2020-08" db="EMBL/GenBank/DDBJ databases">
        <title>Sequencing the genomes of 1000 actinobacteria strains.</title>
        <authorList>
            <person name="Klenk H.-P."/>
        </authorList>
    </citation>
    <scope>NUCLEOTIDE SEQUENCE [LARGE SCALE GENOMIC DNA]</scope>
    <source>
        <strain evidence="7 8">DSM 45507</strain>
    </source>
</reference>
<comment type="caution">
    <text evidence="7">The sequence shown here is derived from an EMBL/GenBank/DDBJ whole genome shotgun (WGS) entry which is preliminary data.</text>
</comment>
<name>A0A7W9L7P9_9ACTN</name>
<keyword evidence="2" id="KW-0677">Repeat</keyword>
<evidence type="ECO:0000313" key="7">
    <source>
        <dbReference type="EMBL" id="MBB5773711.1"/>
    </source>
</evidence>
<keyword evidence="8" id="KW-1185">Reference proteome</keyword>
<evidence type="ECO:0000256" key="3">
    <source>
        <dbReference type="PROSITE-ProRule" id="PRU00221"/>
    </source>
</evidence>
<evidence type="ECO:0000256" key="4">
    <source>
        <dbReference type="SAM" id="MobiDB-lite"/>
    </source>
</evidence>
<dbReference type="InterPro" id="IPR001680">
    <property type="entry name" value="WD40_rpt"/>
</dbReference>
<dbReference type="PROSITE" id="PS50294">
    <property type="entry name" value="WD_REPEATS_REGION"/>
    <property type="match status" value="2"/>
</dbReference>
<feature type="repeat" description="WD" evidence="3">
    <location>
        <begin position="700"/>
        <end position="735"/>
    </location>
</feature>
<evidence type="ECO:0000259" key="6">
    <source>
        <dbReference type="Pfam" id="PF20703"/>
    </source>
</evidence>
<evidence type="ECO:0000256" key="5">
    <source>
        <dbReference type="SAM" id="Phobius"/>
    </source>
</evidence>
<accession>A0A7W9L7P9</accession>
<dbReference type="SUPFAM" id="SSF50969">
    <property type="entry name" value="YVTN repeat-like/Quinoprotein amine dehydrogenase"/>
    <property type="match status" value="1"/>
</dbReference>
<dbReference type="PROSITE" id="PS00678">
    <property type="entry name" value="WD_REPEATS_1"/>
    <property type="match status" value="1"/>
</dbReference>
<dbReference type="PANTHER" id="PTHR19879:SF9">
    <property type="entry name" value="TRANSCRIPTION INITIATION FACTOR TFIID SUBUNIT 5"/>
    <property type="match status" value="1"/>
</dbReference>
<dbReference type="InterPro" id="IPR049052">
    <property type="entry name" value="nSTAND1"/>
</dbReference>
<keyword evidence="5" id="KW-0472">Membrane</keyword>
<dbReference type="InterPro" id="IPR015943">
    <property type="entry name" value="WD40/YVTN_repeat-like_dom_sf"/>
</dbReference>
<dbReference type="AlphaFoldDB" id="A0A7W9L7P9"/>
<dbReference type="SMART" id="SM00320">
    <property type="entry name" value="WD40"/>
    <property type="match status" value="3"/>
</dbReference>
<feature type="compositionally biased region" description="Basic residues" evidence="4">
    <location>
        <begin position="852"/>
        <end position="862"/>
    </location>
</feature>
<dbReference type="EMBL" id="JACHMB010000001">
    <property type="protein sequence ID" value="MBB5773711.1"/>
    <property type="molecule type" value="Genomic_DNA"/>
</dbReference>
<gene>
    <name evidence="7" type="ORF">HD596_000467</name>
</gene>
<evidence type="ECO:0000256" key="1">
    <source>
        <dbReference type="ARBA" id="ARBA00022574"/>
    </source>
</evidence>
<dbReference type="Pfam" id="PF20703">
    <property type="entry name" value="nSTAND1"/>
    <property type="match status" value="1"/>
</dbReference>
<dbReference type="PROSITE" id="PS50082">
    <property type="entry name" value="WD_REPEATS_2"/>
    <property type="match status" value="2"/>
</dbReference>